<reference evidence="2" key="1">
    <citation type="journal article" date="2020" name="BMC Genomics">
        <title>Correction to: Identification and distribution of gene clusters required for synthesis of sphingolipid metabolism inhibitors in diverse species of the filamentous fungus Fusarium.</title>
        <authorList>
            <person name="Kim H.S."/>
            <person name="Lohmar J.M."/>
            <person name="Busman M."/>
            <person name="Brown D.W."/>
            <person name="Naumann T.A."/>
            <person name="Divon H.H."/>
            <person name="Lysoe E."/>
            <person name="Uhlig S."/>
            <person name="Proctor R.H."/>
        </authorList>
    </citation>
    <scope>NUCLEOTIDE SEQUENCE</scope>
    <source>
        <strain evidence="2">NRRL 45417</strain>
    </source>
</reference>
<dbReference type="OrthoDB" id="3231004at2759"/>
<accession>A0A8H4T479</accession>
<dbReference type="EMBL" id="JABFAI010000189">
    <property type="protein sequence ID" value="KAF4951045.1"/>
    <property type="molecule type" value="Genomic_DNA"/>
</dbReference>
<evidence type="ECO:0000313" key="2">
    <source>
        <dbReference type="EMBL" id="KAF4951045.1"/>
    </source>
</evidence>
<sequence length="590" mass="65922">MPLLLAPYDDAMRLGMGFNSYTQTMCIDSAVEVTDENVVTSDTIPPKITYSSKLFERVSEVVDMMDISSAATLRTGRIEVHGHINPLKKPRAIPVDLNTLLATRSALDKEIDKIVAVVDTLIRHPELLPKVDCLNASIKDDIVQGIVNEALSECPRNLSQEESSVQDDPCLPSLGDYSPSESSSGVERLHTPWTSDLDSGSLSGRSPTYRDRPEPSTDLALRVLVPPEVWADLLPVKHHPSASPISQPAKIVPASTAKYQNLEILAAVCGTYDVTVKLREWITAGETGDRLVIPVKDISTLENNWALKPRTTTSLSFIYKYSDGPLRICSFDHDEQSTKTLEITHDSEYQKATFVRTSCNTCFILGVTFGGKIHSSPEDLRPFVDNADYGTPGGWPHIPFNLETINDQYWDEDGMTGVVFYTYSIIHGVQSAVSIGRAGCMLVDQRQLATVTEAVKDSKEPEPYPITLSENIQAQGYTCTFNRGTLKVRPSETPFLRFENGVKFVFRNNGRFEVLDTDDEVYWSSEGLEGQSPRLLEFGKDGRLRLWNTEKLPYWIALMKFSRFEKKMVFSSESPFLEINDSEGKQLWQV</sequence>
<evidence type="ECO:0000313" key="3">
    <source>
        <dbReference type="Proteomes" id="UP000604273"/>
    </source>
</evidence>
<dbReference type="InterPro" id="IPR036426">
    <property type="entry name" value="Bulb-type_lectin_dom_sf"/>
</dbReference>
<comment type="caution">
    <text evidence="2">The sequence shown here is derived from an EMBL/GenBank/DDBJ whole genome shotgun (WGS) entry which is preliminary data.</text>
</comment>
<gene>
    <name evidence="2" type="ORF">FGADI_7782</name>
</gene>
<keyword evidence="3" id="KW-1185">Reference proteome</keyword>
<proteinExistence type="predicted"/>
<dbReference type="AlphaFoldDB" id="A0A8H4T479"/>
<organism evidence="2 3">
    <name type="scientific">Fusarium gaditjirri</name>
    <dbReference type="NCBI Taxonomy" id="282569"/>
    <lineage>
        <taxon>Eukaryota</taxon>
        <taxon>Fungi</taxon>
        <taxon>Dikarya</taxon>
        <taxon>Ascomycota</taxon>
        <taxon>Pezizomycotina</taxon>
        <taxon>Sordariomycetes</taxon>
        <taxon>Hypocreomycetidae</taxon>
        <taxon>Hypocreales</taxon>
        <taxon>Nectriaceae</taxon>
        <taxon>Fusarium</taxon>
        <taxon>Fusarium nisikadoi species complex</taxon>
    </lineage>
</organism>
<reference evidence="2" key="2">
    <citation type="submission" date="2020-05" db="EMBL/GenBank/DDBJ databases">
        <authorList>
            <person name="Kim H.-S."/>
            <person name="Proctor R.H."/>
            <person name="Brown D.W."/>
        </authorList>
    </citation>
    <scope>NUCLEOTIDE SEQUENCE</scope>
    <source>
        <strain evidence="2">NRRL 45417</strain>
    </source>
</reference>
<dbReference type="Proteomes" id="UP000604273">
    <property type="component" value="Unassembled WGS sequence"/>
</dbReference>
<evidence type="ECO:0008006" key="4">
    <source>
        <dbReference type="Google" id="ProtNLM"/>
    </source>
</evidence>
<dbReference type="SUPFAM" id="SSF51110">
    <property type="entry name" value="alpha-D-mannose-specific plant lectins"/>
    <property type="match status" value="1"/>
</dbReference>
<feature type="compositionally biased region" description="Low complexity" evidence="1">
    <location>
        <begin position="195"/>
        <end position="204"/>
    </location>
</feature>
<evidence type="ECO:0000256" key="1">
    <source>
        <dbReference type="SAM" id="MobiDB-lite"/>
    </source>
</evidence>
<name>A0A8H4T479_9HYPO</name>
<protein>
    <recommendedName>
        <fullName evidence="4">Bulb-type lectin domain-containing protein</fullName>
    </recommendedName>
</protein>
<feature type="region of interest" description="Disordered" evidence="1">
    <location>
        <begin position="158"/>
        <end position="215"/>
    </location>
</feature>